<gene>
    <name evidence="5" type="ORF">SAMN04488692_11540</name>
</gene>
<proteinExistence type="inferred from homology"/>
<comment type="subunit">
    <text evidence="2">Homotetramer.</text>
</comment>
<organism evidence="5 6">
    <name type="scientific">Halarsenatibacter silvermanii</name>
    <dbReference type="NCBI Taxonomy" id="321763"/>
    <lineage>
        <taxon>Bacteria</taxon>
        <taxon>Bacillati</taxon>
        <taxon>Bacillota</taxon>
        <taxon>Clostridia</taxon>
        <taxon>Halanaerobiales</taxon>
        <taxon>Halarsenatibacteraceae</taxon>
        <taxon>Halarsenatibacter</taxon>
    </lineage>
</organism>
<dbReference type="AlphaFoldDB" id="A0A1G9Q5V4"/>
<keyword evidence="6" id="KW-1185">Reference proteome</keyword>
<evidence type="ECO:0000313" key="5">
    <source>
        <dbReference type="EMBL" id="SDM05735.1"/>
    </source>
</evidence>
<reference evidence="5 6" key="1">
    <citation type="submission" date="2016-10" db="EMBL/GenBank/DDBJ databases">
        <authorList>
            <person name="de Groot N.N."/>
        </authorList>
    </citation>
    <scope>NUCLEOTIDE SEQUENCE [LARGE SCALE GENOMIC DNA]</scope>
    <source>
        <strain evidence="5 6">SLAS-1</strain>
    </source>
</reference>
<evidence type="ECO:0000256" key="3">
    <source>
        <dbReference type="PIRNR" id="PIRNR002070"/>
    </source>
</evidence>
<dbReference type="EMBL" id="FNGO01000015">
    <property type="protein sequence ID" value="SDM05735.1"/>
    <property type="molecule type" value="Genomic_DNA"/>
</dbReference>
<dbReference type="GO" id="GO:0003697">
    <property type="term" value="F:single-stranded DNA binding"/>
    <property type="evidence" value="ECO:0007669"/>
    <property type="project" value="UniProtKB-UniRule"/>
</dbReference>
<evidence type="ECO:0000256" key="1">
    <source>
        <dbReference type="ARBA" id="ARBA00023125"/>
    </source>
</evidence>
<dbReference type="CDD" id="cd04496">
    <property type="entry name" value="SSB_OBF"/>
    <property type="match status" value="1"/>
</dbReference>
<protein>
    <recommendedName>
        <fullName evidence="2 3">Single-stranded DNA-binding protein</fullName>
        <shortName evidence="2">SSB</shortName>
    </recommendedName>
</protein>
<feature type="compositionally biased region" description="Low complexity" evidence="4">
    <location>
        <begin position="113"/>
        <end position="132"/>
    </location>
</feature>
<name>A0A1G9Q5V4_9FIRM</name>
<dbReference type="PROSITE" id="PS50935">
    <property type="entry name" value="SSB"/>
    <property type="match status" value="1"/>
</dbReference>
<keyword evidence="1 2" id="KW-0238">DNA-binding</keyword>
<dbReference type="Proteomes" id="UP000199476">
    <property type="component" value="Unassembled WGS sequence"/>
</dbReference>
<dbReference type="OrthoDB" id="9809878at2"/>
<dbReference type="RefSeq" id="WP_089760758.1">
    <property type="nucleotide sequence ID" value="NZ_FNGO01000015.1"/>
</dbReference>
<evidence type="ECO:0000256" key="2">
    <source>
        <dbReference type="HAMAP-Rule" id="MF_00984"/>
    </source>
</evidence>
<dbReference type="STRING" id="321763.SAMN04488692_11540"/>
<evidence type="ECO:0000256" key="4">
    <source>
        <dbReference type="SAM" id="MobiDB-lite"/>
    </source>
</evidence>
<accession>A0A1G9Q5V4</accession>
<sequence length="149" mass="16672">MLNKVVLIGRLTQDPELRYTSSGTPVSNFTLAVERNYKNRDGERDVDFIPIVTWRGLAETCAQHLGKGRMVAVSGRLQIRKRQGEDRTFVNPEIVANDVTFLDWPGDGEQRSESPSQNQSSSQEDQSAADQEPSPAADMLDDDEFDVPF</sequence>
<evidence type="ECO:0000313" key="6">
    <source>
        <dbReference type="Proteomes" id="UP000199476"/>
    </source>
</evidence>
<dbReference type="HAMAP" id="MF_00984">
    <property type="entry name" value="SSB"/>
    <property type="match status" value="1"/>
</dbReference>
<dbReference type="GO" id="GO:0009295">
    <property type="term" value="C:nucleoid"/>
    <property type="evidence" value="ECO:0007669"/>
    <property type="project" value="TreeGrafter"/>
</dbReference>
<dbReference type="InterPro" id="IPR000424">
    <property type="entry name" value="Primosome_PriB/ssb"/>
</dbReference>
<dbReference type="NCBIfam" id="TIGR00621">
    <property type="entry name" value="ssb"/>
    <property type="match status" value="1"/>
</dbReference>
<feature type="compositionally biased region" description="Acidic residues" evidence="4">
    <location>
        <begin position="139"/>
        <end position="149"/>
    </location>
</feature>
<feature type="region of interest" description="Disordered" evidence="4">
    <location>
        <begin position="102"/>
        <end position="149"/>
    </location>
</feature>
<dbReference type="PANTHER" id="PTHR10302:SF27">
    <property type="entry name" value="SINGLE-STRANDED DNA-BINDING PROTEIN"/>
    <property type="match status" value="1"/>
</dbReference>
<dbReference type="PIRSF" id="PIRSF002070">
    <property type="entry name" value="SSB"/>
    <property type="match status" value="1"/>
</dbReference>
<dbReference type="Gene3D" id="2.40.50.140">
    <property type="entry name" value="Nucleic acid-binding proteins"/>
    <property type="match status" value="1"/>
</dbReference>
<dbReference type="Pfam" id="PF00436">
    <property type="entry name" value="SSB"/>
    <property type="match status" value="1"/>
</dbReference>
<dbReference type="SUPFAM" id="SSF50249">
    <property type="entry name" value="Nucleic acid-binding proteins"/>
    <property type="match status" value="1"/>
</dbReference>
<comment type="caution">
    <text evidence="2">Lacks conserved residue(s) required for the propagation of feature annotation.</text>
</comment>
<dbReference type="InterPro" id="IPR012340">
    <property type="entry name" value="NA-bd_OB-fold"/>
</dbReference>
<dbReference type="GO" id="GO:0006260">
    <property type="term" value="P:DNA replication"/>
    <property type="evidence" value="ECO:0007669"/>
    <property type="project" value="InterPro"/>
</dbReference>
<dbReference type="PANTHER" id="PTHR10302">
    <property type="entry name" value="SINGLE-STRANDED DNA-BINDING PROTEIN"/>
    <property type="match status" value="1"/>
</dbReference>
<dbReference type="InterPro" id="IPR011344">
    <property type="entry name" value="ssDNA-bd"/>
</dbReference>